<proteinExistence type="predicted"/>
<keyword evidence="2" id="KW-1185">Reference proteome</keyword>
<evidence type="ECO:0008006" key="3">
    <source>
        <dbReference type="Google" id="ProtNLM"/>
    </source>
</evidence>
<sequence length="112" mass="12614">MIINPAKSKALCFRRARVTDLLNYSLRDIVILEVSSCKYLGIVLHSDLGWADQVNCTVKKAWTALHFTMRILKKGNSNTKADVLGALSYKPSNSRKRVRKALNKAKLKRGII</sequence>
<gene>
    <name evidence="1" type="ORF">B7P43_G17605</name>
</gene>
<dbReference type="AlphaFoldDB" id="A0A2J7Q096"/>
<evidence type="ECO:0000313" key="2">
    <source>
        <dbReference type="Proteomes" id="UP000235965"/>
    </source>
</evidence>
<evidence type="ECO:0000313" key="1">
    <source>
        <dbReference type="EMBL" id="PNF22003.1"/>
    </source>
</evidence>
<name>A0A2J7Q096_9NEOP</name>
<protein>
    <recommendedName>
        <fullName evidence="3">Reverse transcriptase domain-containing protein</fullName>
    </recommendedName>
</protein>
<comment type="caution">
    <text evidence="1">The sequence shown here is derived from an EMBL/GenBank/DDBJ whole genome shotgun (WGS) entry which is preliminary data.</text>
</comment>
<organism evidence="1 2">
    <name type="scientific">Cryptotermes secundus</name>
    <dbReference type="NCBI Taxonomy" id="105785"/>
    <lineage>
        <taxon>Eukaryota</taxon>
        <taxon>Metazoa</taxon>
        <taxon>Ecdysozoa</taxon>
        <taxon>Arthropoda</taxon>
        <taxon>Hexapoda</taxon>
        <taxon>Insecta</taxon>
        <taxon>Pterygota</taxon>
        <taxon>Neoptera</taxon>
        <taxon>Polyneoptera</taxon>
        <taxon>Dictyoptera</taxon>
        <taxon>Blattodea</taxon>
        <taxon>Blattoidea</taxon>
        <taxon>Termitoidae</taxon>
        <taxon>Kalotermitidae</taxon>
        <taxon>Cryptotermitinae</taxon>
        <taxon>Cryptotermes</taxon>
    </lineage>
</organism>
<dbReference type="Proteomes" id="UP000235965">
    <property type="component" value="Unassembled WGS sequence"/>
</dbReference>
<accession>A0A2J7Q096</accession>
<dbReference type="EMBL" id="NEVH01019995">
    <property type="protein sequence ID" value="PNF22003.1"/>
    <property type="molecule type" value="Genomic_DNA"/>
</dbReference>
<reference evidence="1 2" key="1">
    <citation type="submission" date="2017-12" db="EMBL/GenBank/DDBJ databases">
        <title>Hemimetabolous genomes reveal molecular basis of termite eusociality.</title>
        <authorList>
            <person name="Harrison M.C."/>
            <person name="Jongepier E."/>
            <person name="Robertson H.M."/>
            <person name="Arning N."/>
            <person name="Bitard-Feildel T."/>
            <person name="Chao H."/>
            <person name="Childers C.P."/>
            <person name="Dinh H."/>
            <person name="Doddapaneni H."/>
            <person name="Dugan S."/>
            <person name="Gowin J."/>
            <person name="Greiner C."/>
            <person name="Han Y."/>
            <person name="Hu H."/>
            <person name="Hughes D.S.T."/>
            <person name="Huylmans A.-K."/>
            <person name="Kemena C."/>
            <person name="Kremer L.P.M."/>
            <person name="Lee S.L."/>
            <person name="Lopez-Ezquerra A."/>
            <person name="Mallet L."/>
            <person name="Monroy-Kuhn J.M."/>
            <person name="Moser A."/>
            <person name="Murali S.C."/>
            <person name="Muzny D.M."/>
            <person name="Otani S."/>
            <person name="Piulachs M.-D."/>
            <person name="Poelchau M."/>
            <person name="Qu J."/>
            <person name="Schaub F."/>
            <person name="Wada-Katsumata A."/>
            <person name="Worley K.C."/>
            <person name="Xie Q."/>
            <person name="Ylla G."/>
            <person name="Poulsen M."/>
            <person name="Gibbs R.A."/>
            <person name="Schal C."/>
            <person name="Richards S."/>
            <person name="Belles X."/>
            <person name="Korb J."/>
            <person name="Bornberg-Bauer E."/>
        </authorList>
    </citation>
    <scope>NUCLEOTIDE SEQUENCE [LARGE SCALE GENOMIC DNA]</scope>
    <source>
        <tissue evidence="1">Whole body</tissue>
    </source>
</reference>
<dbReference type="InParanoid" id="A0A2J7Q096"/>